<evidence type="ECO:0000259" key="6">
    <source>
        <dbReference type="PROSITE" id="PS50983"/>
    </source>
</evidence>
<dbReference type="InterPro" id="IPR051313">
    <property type="entry name" value="Bact_iron-sidero_bind"/>
</dbReference>
<dbReference type="CDD" id="cd01146">
    <property type="entry name" value="FhuD"/>
    <property type="match status" value="1"/>
</dbReference>
<evidence type="ECO:0000256" key="1">
    <source>
        <dbReference type="ARBA" id="ARBA00004196"/>
    </source>
</evidence>
<dbReference type="PANTHER" id="PTHR30532">
    <property type="entry name" value="IRON III DICITRATE-BINDING PERIPLASMIC PROTEIN"/>
    <property type="match status" value="1"/>
</dbReference>
<name>A0A1B2DIX2_9BACL</name>
<organism evidence="7">
    <name type="scientific">Paenibacillus sp. BIHB 4019</name>
    <dbReference type="NCBI Taxonomy" id="1870819"/>
    <lineage>
        <taxon>Bacteria</taxon>
        <taxon>Bacillati</taxon>
        <taxon>Bacillota</taxon>
        <taxon>Bacilli</taxon>
        <taxon>Bacillales</taxon>
        <taxon>Paenibacillaceae</taxon>
        <taxon>Paenibacillus</taxon>
    </lineage>
</organism>
<dbReference type="AlphaFoldDB" id="A0A1B2DIX2"/>
<dbReference type="GO" id="GO:1901678">
    <property type="term" value="P:iron coordination entity transport"/>
    <property type="evidence" value="ECO:0007669"/>
    <property type="project" value="UniProtKB-ARBA"/>
</dbReference>
<evidence type="ECO:0000256" key="4">
    <source>
        <dbReference type="ARBA" id="ARBA00022729"/>
    </source>
</evidence>
<comment type="subcellular location">
    <subcellularLocation>
        <location evidence="1">Cell envelope</location>
    </subcellularLocation>
</comment>
<dbReference type="Pfam" id="PF01497">
    <property type="entry name" value="Peripla_BP_2"/>
    <property type="match status" value="1"/>
</dbReference>
<feature type="chain" id="PRO_5038916671" description="Fe/B12 periplasmic-binding domain-containing protein" evidence="5">
    <location>
        <begin position="28"/>
        <end position="327"/>
    </location>
</feature>
<dbReference type="InterPro" id="IPR002491">
    <property type="entry name" value="ABC_transptr_periplasmic_BD"/>
</dbReference>
<dbReference type="Gene3D" id="3.40.50.1980">
    <property type="entry name" value="Nitrogenase molybdenum iron protein domain"/>
    <property type="match status" value="2"/>
</dbReference>
<keyword evidence="3" id="KW-0813">Transport</keyword>
<sequence>MQINTQFKTTKLAFVTLLIMAVITVIAGCGSSSGNSIAKTANTSEAKTAAEEQGYVIKHEMGETALKQVPKKIVVLELSFLDALLTLNVTPVGITDDGSNKDVVNIAGKELEYTSVGTRSQPNLEAISMLQPDLIIADLSRHKTIYKELEGIAPTIVLKSLNASYQEILNSFSQIGEAAGKGDEAEKLLAEHHAVIEDLKKQVPADENRKVLLATFREDGVFVHGSESFYGELHQILGIKNAMQSETARENISLEQFVKLNPDVLYVTIVDDKILKEWSSNPLWQSVSAVKNDQIFDEIDRYVWTRYRGLKAAETIASDAIRLLYVK</sequence>
<gene>
    <name evidence="7" type="ORF">BBD42_15030</name>
</gene>
<keyword evidence="4 5" id="KW-0732">Signal</keyword>
<dbReference type="GO" id="GO:0030288">
    <property type="term" value="C:outer membrane-bounded periplasmic space"/>
    <property type="evidence" value="ECO:0007669"/>
    <property type="project" value="TreeGrafter"/>
</dbReference>
<evidence type="ECO:0000256" key="5">
    <source>
        <dbReference type="SAM" id="SignalP"/>
    </source>
</evidence>
<feature type="domain" description="Fe/B12 periplasmic-binding" evidence="6">
    <location>
        <begin position="72"/>
        <end position="327"/>
    </location>
</feature>
<reference evidence="7" key="1">
    <citation type="submission" date="2016-08" db="EMBL/GenBank/DDBJ databases">
        <title>Complete Genome Seqeunce of Paenibacillus sp. BIHB 4019 from tea rhizoplane.</title>
        <authorList>
            <person name="Thakur R."/>
            <person name="Swarnkar M.K."/>
            <person name="Gulati A."/>
        </authorList>
    </citation>
    <scope>NUCLEOTIDE SEQUENCE [LARGE SCALE GENOMIC DNA]</scope>
    <source>
        <strain evidence="7">BIHB4019</strain>
    </source>
</reference>
<comment type="similarity">
    <text evidence="2">Belongs to the bacterial solute-binding protein 8 family.</text>
</comment>
<dbReference type="SUPFAM" id="SSF53807">
    <property type="entry name" value="Helical backbone' metal receptor"/>
    <property type="match status" value="1"/>
</dbReference>
<proteinExistence type="inferred from homology"/>
<dbReference type="PANTHER" id="PTHR30532:SF29">
    <property type="entry name" value="FE(3+) DICITRATE-BINDING PERIPLASMIC PROTEIN"/>
    <property type="match status" value="1"/>
</dbReference>
<evidence type="ECO:0000256" key="2">
    <source>
        <dbReference type="ARBA" id="ARBA00008814"/>
    </source>
</evidence>
<feature type="signal peptide" evidence="5">
    <location>
        <begin position="1"/>
        <end position="27"/>
    </location>
</feature>
<evidence type="ECO:0000313" key="7">
    <source>
        <dbReference type="EMBL" id="ANY67646.1"/>
    </source>
</evidence>
<dbReference type="EMBL" id="CP016808">
    <property type="protein sequence ID" value="ANY67646.1"/>
    <property type="molecule type" value="Genomic_DNA"/>
</dbReference>
<dbReference type="PROSITE" id="PS50983">
    <property type="entry name" value="FE_B12_PBP"/>
    <property type="match status" value="1"/>
</dbReference>
<dbReference type="RefSeq" id="WP_237163483.1">
    <property type="nucleotide sequence ID" value="NZ_CP016808.1"/>
</dbReference>
<protein>
    <recommendedName>
        <fullName evidence="6">Fe/B12 periplasmic-binding domain-containing protein</fullName>
    </recommendedName>
</protein>
<evidence type="ECO:0000256" key="3">
    <source>
        <dbReference type="ARBA" id="ARBA00022448"/>
    </source>
</evidence>
<accession>A0A1B2DIX2</accession>
<dbReference type="NCBIfam" id="NF008501">
    <property type="entry name" value="PRK11411.1"/>
    <property type="match status" value="1"/>
</dbReference>